<keyword evidence="11" id="KW-1185">Reference proteome</keyword>
<dbReference type="Gene3D" id="4.10.240.10">
    <property type="entry name" value="Zn(2)-C6 fungal-type DNA-binding domain"/>
    <property type="match status" value="1"/>
</dbReference>
<evidence type="ECO:0000256" key="1">
    <source>
        <dbReference type="ARBA" id="ARBA00022723"/>
    </source>
</evidence>
<dbReference type="PROSITE" id="PS00028">
    <property type="entry name" value="ZINC_FINGER_C2H2_1"/>
    <property type="match status" value="2"/>
</dbReference>
<evidence type="ECO:0000313" key="10">
    <source>
        <dbReference type="EMBL" id="KAH7139928.1"/>
    </source>
</evidence>
<dbReference type="SUPFAM" id="SSF57701">
    <property type="entry name" value="Zn2/Cys6 DNA-binding domain"/>
    <property type="match status" value="1"/>
</dbReference>
<keyword evidence="1" id="KW-0479">Metal-binding</keyword>
<feature type="region of interest" description="Disordered" evidence="7">
    <location>
        <begin position="301"/>
        <end position="320"/>
    </location>
</feature>
<evidence type="ECO:0000256" key="6">
    <source>
        <dbReference type="PROSITE-ProRule" id="PRU00042"/>
    </source>
</evidence>
<dbReference type="CDD" id="cd00067">
    <property type="entry name" value="GAL4"/>
    <property type="match status" value="1"/>
</dbReference>
<sequence>MFPCPHCSKEFTIQGSLARHLQNHSQTAKHVCHVCNVIFRRRDLLTRHMKLHDPGAGADGSVADQESSAGDSTAASRGPHQDVTEKVSRKRCHTACNRCRDLKIKCDGQYPCTRCCNSGKACEFDRLSSRISHIPMMTDDTSFSAESGSVSTDVTAQPSLPSFSPDINDIALSAEEPSIVGRGGAVLPFSAPMLTWDSTFCELAPWPWLHESIFLSGDQSGALDGPVAPNLAFAGDLFSELPLAILDEPAHHADNPPAEISGRLGTPSSTAAGIAVGSTTTTNPVAVASASTPRLAVQAAGAAPAPLSPPVENSGNAPSPEADAAIAASLKRRAVDDLIALAVQGPSGGEGGAYIRPSELWARTPSDLVTAFSLGSDLGASNNATTLEHLVKLYKEHFHQLWPLLPRRNLNTGDMHPLLYLTLASIGAMYMGPSGSECGAFLHNAVRKRVALPVELDETDDNLVWLAQSRLLTQVAALYFGQPRAFSYAQYLGGLLTAQARRMCLFSSTYHRQRVDHFKRVKGVISDAERLGLWFAIEERRRLAFGIFRGDTFTSVLLNTKPLVTLDEIDLEFPSCNAVYNGEALDPRLALEMLQHDRTLSQDLRASDVYHILLERNEMLPPLEPIAHEILLFGLQLFVWRFSRDRQLLEGFTGGRGFEEGPDAETNGAVEDDSHPPSKKRRRDTSTSEVDSLDNRSYQMTDLVNERRRLAAALAKWERALPLAKTFARTEEDRSYVLSSLILYHLSLLRLYAPVEDIHQIHYRLADHRPVSPDLVAGIQAWTQTPKARIAVDRVRSVWSLITQQTQLGCARSRFNFNAYVGLHHGAAILWAYNGGRSHQTGVNSVSTPSQGTGSSPTFSLHADRAESKEILKTFVNLFKLISPAQWSSFAEVTDTLCTLDFPTRPEQI</sequence>
<keyword evidence="4" id="KW-0804">Transcription</keyword>
<dbReference type="GO" id="GO:0008270">
    <property type="term" value="F:zinc ion binding"/>
    <property type="evidence" value="ECO:0007669"/>
    <property type="project" value="UniProtKB-KW"/>
</dbReference>
<dbReference type="Pfam" id="PF00172">
    <property type="entry name" value="Zn_clus"/>
    <property type="match status" value="1"/>
</dbReference>
<evidence type="ECO:0000256" key="3">
    <source>
        <dbReference type="ARBA" id="ARBA00023015"/>
    </source>
</evidence>
<dbReference type="PROSITE" id="PS50157">
    <property type="entry name" value="ZINC_FINGER_C2H2_2"/>
    <property type="match status" value="2"/>
</dbReference>
<dbReference type="SMART" id="SM00066">
    <property type="entry name" value="GAL4"/>
    <property type="match status" value="1"/>
</dbReference>
<evidence type="ECO:0000313" key="11">
    <source>
        <dbReference type="Proteomes" id="UP000717696"/>
    </source>
</evidence>
<dbReference type="GO" id="GO:0000981">
    <property type="term" value="F:DNA-binding transcription factor activity, RNA polymerase II-specific"/>
    <property type="evidence" value="ECO:0007669"/>
    <property type="project" value="InterPro"/>
</dbReference>
<accession>A0A9P9ELZ9</accession>
<dbReference type="SUPFAM" id="SSF57667">
    <property type="entry name" value="beta-beta-alpha zinc fingers"/>
    <property type="match status" value="1"/>
</dbReference>
<keyword evidence="5" id="KW-0539">Nucleus</keyword>
<evidence type="ECO:0000259" key="9">
    <source>
        <dbReference type="PROSITE" id="PS50157"/>
    </source>
</evidence>
<dbReference type="SMART" id="SM00355">
    <property type="entry name" value="ZnF_C2H2"/>
    <property type="match status" value="2"/>
</dbReference>
<keyword evidence="2" id="KW-0862">Zinc</keyword>
<feature type="domain" description="C2H2-type" evidence="9">
    <location>
        <begin position="30"/>
        <end position="52"/>
    </location>
</feature>
<reference evidence="10" key="1">
    <citation type="journal article" date="2021" name="Nat. Commun.">
        <title>Genetic determinants of endophytism in the Arabidopsis root mycobiome.</title>
        <authorList>
            <person name="Mesny F."/>
            <person name="Miyauchi S."/>
            <person name="Thiergart T."/>
            <person name="Pickel B."/>
            <person name="Atanasova L."/>
            <person name="Karlsson M."/>
            <person name="Huettel B."/>
            <person name="Barry K.W."/>
            <person name="Haridas S."/>
            <person name="Chen C."/>
            <person name="Bauer D."/>
            <person name="Andreopoulos W."/>
            <person name="Pangilinan J."/>
            <person name="LaButti K."/>
            <person name="Riley R."/>
            <person name="Lipzen A."/>
            <person name="Clum A."/>
            <person name="Drula E."/>
            <person name="Henrissat B."/>
            <person name="Kohler A."/>
            <person name="Grigoriev I.V."/>
            <person name="Martin F.M."/>
            <person name="Hacquard S."/>
        </authorList>
    </citation>
    <scope>NUCLEOTIDE SEQUENCE</scope>
    <source>
        <strain evidence="10">MPI-CAGE-AT-0021</strain>
    </source>
</reference>
<dbReference type="Proteomes" id="UP000717696">
    <property type="component" value="Unassembled WGS sequence"/>
</dbReference>
<dbReference type="OrthoDB" id="10018191at2759"/>
<gene>
    <name evidence="10" type="ORF">B0J13DRAFT_69080</name>
</gene>
<dbReference type="Pfam" id="PF00096">
    <property type="entry name" value="zf-C2H2"/>
    <property type="match status" value="2"/>
</dbReference>
<proteinExistence type="predicted"/>
<dbReference type="InterPro" id="IPR001138">
    <property type="entry name" value="Zn2Cys6_DnaBD"/>
</dbReference>
<dbReference type="InterPro" id="IPR036236">
    <property type="entry name" value="Znf_C2H2_sf"/>
</dbReference>
<evidence type="ECO:0000256" key="5">
    <source>
        <dbReference type="ARBA" id="ARBA00023242"/>
    </source>
</evidence>
<dbReference type="GO" id="GO:0003677">
    <property type="term" value="F:DNA binding"/>
    <property type="evidence" value="ECO:0007669"/>
    <property type="project" value="InterPro"/>
</dbReference>
<dbReference type="CDD" id="cd12148">
    <property type="entry name" value="fungal_TF_MHR"/>
    <property type="match status" value="1"/>
</dbReference>
<feature type="region of interest" description="Disordered" evidence="7">
    <location>
        <begin position="51"/>
        <end position="84"/>
    </location>
</feature>
<evidence type="ECO:0008006" key="12">
    <source>
        <dbReference type="Google" id="ProtNLM"/>
    </source>
</evidence>
<feature type="domain" description="Zn(2)-C6 fungal-type" evidence="8">
    <location>
        <begin position="95"/>
        <end position="124"/>
    </location>
</feature>
<keyword evidence="3" id="KW-0805">Transcription regulation</keyword>
<feature type="domain" description="C2H2-type" evidence="9">
    <location>
        <begin position="2"/>
        <end position="29"/>
    </location>
</feature>
<name>A0A9P9ELZ9_9HYPO</name>
<dbReference type="AlphaFoldDB" id="A0A9P9ELZ9"/>
<dbReference type="PANTHER" id="PTHR47660">
    <property type="entry name" value="TRANSCRIPTION FACTOR WITH C2H2 AND ZN(2)-CYS(6) DNA BINDING DOMAIN (EUROFUNG)-RELATED-RELATED"/>
    <property type="match status" value="1"/>
</dbReference>
<dbReference type="Gene3D" id="3.30.160.60">
    <property type="entry name" value="Classic Zinc Finger"/>
    <property type="match status" value="1"/>
</dbReference>
<dbReference type="PROSITE" id="PS00463">
    <property type="entry name" value="ZN2_CY6_FUNGAL_1"/>
    <property type="match status" value="1"/>
</dbReference>
<protein>
    <recommendedName>
        <fullName evidence="12">Zn(2)-C6 fungal-type domain-containing protein</fullName>
    </recommendedName>
</protein>
<evidence type="ECO:0000256" key="7">
    <source>
        <dbReference type="SAM" id="MobiDB-lite"/>
    </source>
</evidence>
<feature type="compositionally biased region" description="Polar residues" evidence="7">
    <location>
        <begin position="64"/>
        <end position="75"/>
    </location>
</feature>
<organism evidence="10 11">
    <name type="scientific">Dactylonectria estremocensis</name>
    <dbReference type="NCBI Taxonomy" id="1079267"/>
    <lineage>
        <taxon>Eukaryota</taxon>
        <taxon>Fungi</taxon>
        <taxon>Dikarya</taxon>
        <taxon>Ascomycota</taxon>
        <taxon>Pezizomycotina</taxon>
        <taxon>Sordariomycetes</taxon>
        <taxon>Hypocreomycetidae</taxon>
        <taxon>Hypocreales</taxon>
        <taxon>Nectriaceae</taxon>
        <taxon>Dactylonectria</taxon>
    </lineage>
</organism>
<dbReference type="InterPro" id="IPR013087">
    <property type="entry name" value="Znf_C2H2_type"/>
</dbReference>
<dbReference type="EMBL" id="JAGMUU010000014">
    <property type="protein sequence ID" value="KAH7139928.1"/>
    <property type="molecule type" value="Genomic_DNA"/>
</dbReference>
<comment type="caution">
    <text evidence="10">The sequence shown here is derived from an EMBL/GenBank/DDBJ whole genome shotgun (WGS) entry which is preliminary data.</text>
</comment>
<feature type="region of interest" description="Disordered" evidence="7">
    <location>
        <begin position="654"/>
        <end position="692"/>
    </location>
</feature>
<evidence type="ECO:0000256" key="2">
    <source>
        <dbReference type="ARBA" id="ARBA00022833"/>
    </source>
</evidence>
<dbReference type="InterPro" id="IPR007219">
    <property type="entry name" value="XnlR_reg_dom"/>
</dbReference>
<evidence type="ECO:0000259" key="8">
    <source>
        <dbReference type="PROSITE" id="PS50048"/>
    </source>
</evidence>
<dbReference type="PANTHER" id="PTHR47660:SF7">
    <property type="entry name" value="TRANSCRIPTION FACTOR WITH C2H2 AND ZN(2)-CYS(6) DNA BINDING DOMAIN (EUROFUNG)"/>
    <property type="match status" value="1"/>
</dbReference>
<evidence type="ECO:0000256" key="4">
    <source>
        <dbReference type="ARBA" id="ARBA00023163"/>
    </source>
</evidence>
<dbReference type="GO" id="GO:0006351">
    <property type="term" value="P:DNA-templated transcription"/>
    <property type="evidence" value="ECO:0007669"/>
    <property type="project" value="InterPro"/>
</dbReference>
<dbReference type="Pfam" id="PF04082">
    <property type="entry name" value="Fungal_trans"/>
    <property type="match status" value="1"/>
</dbReference>
<keyword evidence="6" id="KW-0863">Zinc-finger</keyword>
<dbReference type="InterPro" id="IPR036864">
    <property type="entry name" value="Zn2-C6_fun-type_DNA-bd_sf"/>
</dbReference>
<dbReference type="PROSITE" id="PS50048">
    <property type="entry name" value="ZN2_CY6_FUNGAL_2"/>
    <property type="match status" value="1"/>
</dbReference>